<dbReference type="GO" id="GO:0000175">
    <property type="term" value="F:3'-5'-RNA exonuclease activity"/>
    <property type="evidence" value="ECO:0007669"/>
    <property type="project" value="TreeGrafter"/>
</dbReference>
<feature type="region of interest" description="Disordered" evidence="2">
    <location>
        <begin position="367"/>
        <end position="394"/>
    </location>
</feature>
<dbReference type="SUPFAM" id="SSF53098">
    <property type="entry name" value="Ribonuclease H-like"/>
    <property type="match status" value="1"/>
</dbReference>
<keyword evidence="3" id="KW-1185">Reference proteome</keyword>
<dbReference type="GO" id="GO:0003723">
    <property type="term" value="F:RNA binding"/>
    <property type="evidence" value="ECO:0007669"/>
    <property type="project" value="TreeGrafter"/>
</dbReference>
<dbReference type="Gene3D" id="3.30.420.10">
    <property type="entry name" value="Ribonuclease H-like superfamily/Ribonuclease H"/>
    <property type="match status" value="2"/>
</dbReference>
<dbReference type="InterPro" id="IPR036867">
    <property type="entry name" value="R3H_dom_sf"/>
</dbReference>
<evidence type="ECO:0000313" key="3">
    <source>
        <dbReference type="Proteomes" id="UP000515125"/>
    </source>
</evidence>
<organism evidence="3 4">
    <name type="scientific">Cyclospora cayetanensis</name>
    <dbReference type="NCBI Taxonomy" id="88456"/>
    <lineage>
        <taxon>Eukaryota</taxon>
        <taxon>Sar</taxon>
        <taxon>Alveolata</taxon>
        <taxon>Apicomplexa</taxon>
        <taxon>Conoidasida</taxon>
        <taxon>Coccidia</taxon>
        <taxon>Eucoccidiorida</taxon>
        <taxon>Eimeriorina</taxon>
        <taxon>Eimeriidae</taxon>
        <taxon>Cyclospora</taxon>
    </lineage>
</organism>
<dbReference type="PANTHER" id="PTHR15092">
    <property type="entry name" value="POLY A -SPECIFIC RIBONUCLEASE/TARGET OF EGR1, MEMBER 1"/>
    <property type="match status" value="1"/>
</dbReference>
<dbReference type="InterPro" id="IPR006941">
    <property type="entry name" value="RNase_CAF1"/>
</dbReference>
<proteinExistence type="inferred from homology"/>
<comment type="similarity">
    <text evidence="1">Belongs to the CAF1 family.</text>
</comment>
<dbReference type="AlphaFoldDB" id="A0A6P6RZP0"/>
<dbReference type="InterPro" id="IPR036397">
    <property type="entry name" value="RNaseH_sf"/>
</dbReference>
<dbReference type="InterPro" id="IPR051181">
    <property type="entry name" value="CAF1_poly(A)_ribonucleases"/>
</dbReference>
<reference evidence="4" key="1">
    <citation type="submission" date="2025-08" db="UniProtKB">
        <authorList>
            <consortium name="RefSeq"/>
        </authorList>
    </citation>
    <scope>IDENTIFICATION</scope>
</reference>
<sequence>MTGGHTTSLLRWQHHLPQLREVLRKAEFVSLDLELTGLHARAEKFLGVDRCYAAHAAGARSFMPVQLGLCAARRSEADASRWVLTPASIYIFPRETRVFQATTSTLTFLRQNAFDFNEWISRGVPYTRRQEEEEESSTLRRRIEELRGMLARASPEAPSKWRHSAALFDAMTEEDRQLAASVRESISTWLSKGPQEPLELPVDSPLQRLLLHSLVAAEFPQLFSSSSTRGQDRVFVVYTTESQVFEEQLRRLQGELKAVEAARGARELLEAISLERLLVVGHCCFYDFLHLYQSFIGDLPDGVGDFKKKWSQLFPSSFDTKLLAETHEALAPLGIPPTLKVNSSSSPPLAAATASAALRGRVFEGPEGRRSAAEDLRGRGELAETDVEKDPVSDLAHDAGYDSMMTSMVFLMQICRVLQHRGLSWEDLHFRQPGFFWIKTLADPADSLLHLCAATCRPAVGLTQGARSPRSPVAAQDILAQFVNRVRLVRTQPPSINLGGSEEQQYHQQSRLLVMRNFPSSWQKWNIMKLWSPVWVDVQPVDSTTCWLVTRTEADARSLRTIYEMMPSKPFESVDSLTFFKASWCHSLSSATPESQGVAFRAAM</sequence>
<dbReference type="OrthoDB" id="414075at2759"/>
<dbReference type="InterPro" id="IPR012337">
    <property type="entry name" value="RNaseH-like_sf"/>
</dbReference>
<evidence type="ECO:0000313" key="4">
    <source>
        <dbReference type="RefSeq" id="XP_026193338.1"/>
    </source>
</evidence>
<protein>
    <submittedName>
        <fullName evidence="4">Poly(A)-specific ribonuclease PARN</fullName>
    </submittedName>
</protein>
<evidence type="ECO:0000256" key="2">
    <source>
        <dbReference type="SAM" id="MobiDB-lite"/>
    </source>
</evidence>
<dbReference type="Proteomes" id="UP000515125">
    <property type="component" value="Unplaced"/>
</dbReference>
<accession>A0A6P6RZP0</accession>
<evidence type="ECO:0000256" key="1">
    <source>
        <dbReference type="ARBA" id="ARBA00008372"/>
    </source>
</evidence>
<name>A0A6P6RZP0_9EIME</name>
<dbReference type="RefSeq" id="XP_026193338.1">
    <property type="nucleotide sequence ID" value="XM_026337553.1"/>
</dbReference>
<gene>
    <name evidence="4" type="primary">LOC34618696</name>
</gene>
<dbReference type="SUPFAM" id="SSF82708">
    <property type="entry name" value="R3H domain"/>
    <property type="match status" value="1"/>
</dbReference>
<dbReference type="PANTHER" id="PTHR15092:SF22">
    <property type="entry name" value="POLY(A)-SPECIFIC RIBONUCLEASE PNLDC1"/>
    <property type="match status" value="1"/>
</dbReference>
<dbReference type="Pfam" id="PF04857">
    <property type="entry name" value="CAF1"/>
    <property type="match status" value="1"/>
</dbReference>
<dbReference type="GeneID" id="34618696"/>